<evidence type="ECO:0000313" key="2">
    <source>
        <dbReference type="Proteomes" id="UP000006253"/>
    </source>
</evidence>
<dbReference type="EMBL" id="AHMY02000054">
    <property type="protein sequence ID" value="EKO14477.1"/>
    <property type="molecule type" value="Genomic_DNA"/>
</dbReference>
<dbReference type="AlphaFoldDB" id="A0A0E2B021"/>
<accession>A0A0E2B021</accession>
<reference evidence="1 2" key="1">
    <citation type="submission" date="2012-10" db="EMBL/GenBank/DDBJ databases">
        <authorList>
            <person name="Harkins D.M."/>
            <person name="Durkin A.S."/>
            <person name="Brinkac L.M."/>
            <person name="Selengut J.D."/>
            <person name="Sanka R."/>
            <person name="DePew J."/>
            <person name="Purushe J."/>
            <person name="Peacock S.J."/>
            <person name="Thaipadungpanit J."/>
            <person name="Wuthiekanun V.W."/>
            <person name="Day N.P."/>
            <person name="Vinetz J.M."/>
            <person name="Sutton G.G."/>
            <person name="Nelson W.C."/>
            <person name="Fouts D.E."/>
        </authorList>
    </citation>
    <scope>NUCLEOTIDE SEQUENCE [LARGE SCALE GENOMIC DNA]</scope>
    <source>
        <strain evidence="1 2">H1</strain>
    </source>
</reference>
<name>A0A0E2B021_9LEPT</name>
<protein>
    <submittedName>
        <fullName evidence="1">Uncharacterized protein</fullName>
    </submittedName>
</protein>
<evidence type="ECO:0000313" key="1">
    <source>
        <dbReference type="EMBL" id="EKO14477.1"/>
    </source>
</evidence>
<comment type="caution">
    <text evidence="1">The sequence shown here is derived from an EMBL/GenBank/DDBJ whole genome shotgun (WGS) entry which is preliminary data.</text>
</comment>
<organism evidence="1 2">
    <name type="scientific">Leptospira kirschneri str. H1</name>
    <dbReference type="NCBI Taxonomy" id="1049966"/>
    <lineage>
        <taxon>Bacteria</taxon>
        <taxon>Pseudomonadati</taxon>
        <taxon>Spirochaetota</taxon>
        <taxon>Spirochaetia</taxon>
        <taxon>Leptospirales</taxon>
        <taxon>Leptospiraceae</taxon>
        <taxon>Leptospira</taxon>
    </lineage>
</organism>
<gene>
    <name evidence="1" type="ORF">LEP1GSC081_3837</name>
</gene>
<dbReference type="Proteomes" id="UP000006253">
    <property type="component" value="Unassembled WGS sequence"/>
</dbReference>
<sequence length="38" mass="4490">MQKVCFSDREKSSELLHLNCDPWVVRQVALETKAQRFP</sequence>
<proteinExistence type="predicted"/>